<keyword evidence="5 7" id="KW-1133">Transmembrane helix</keyword>
<dbReference type="InterPro" id="IPR007341">
    <property type="entry name" value="Transgly_assoc"/>
</dbReference>
<keyword evidence="4 7" id="KW-0812">Transmembrane</keyword>
<gene>
    <name evidence="8" type="ORF">ACFO3M_13775</name>
</gene>
<evidence type="ECO:0000256" key="5">
    <source>
        <dbReference type="ARBA" id="ARBA00022989"/>
    </source>
</evidence>
<protein>
    <submittedName>
        <fullName evidence="8">GlsB/YeaQ/YmgE family stress response membrane protein</fullName>
    </submittedName>
</protein>
<accession>A0ABV9LK51</accession>
<evidence type="ECO:0000256" key="3">
    <source>
        <dbReference type="ARBA" id="ARBA00022475"/>
    </source>
</evidence>
<evidence type="ECO:0000256" key="2">
    <source>
        <dbReference type="ARBA" id="ARBA00011006"/>
    </source>
</evidence>
<evidence type="ECO:0000313" key="8">
    <source>
        <dbReference type="EMBL" id="MFC4694464.1"/>
    </source>
</evidence>
<name>A0ABV9LK51_9ACTN</name>
<evidence type="ECO:0000256" key="6">
    <source>
        <dbReference type="ARBA" id="ARBA00023136"/>
    </source>
</evidence>
<comment type="subcellular location">
    <subcellularLocation>
        <location evidence="1">Cell membrane</location>
        <topology evidence="1">Multi-pass membrane protein</topology>
    </subcellularLocation>
</comment>
<feature type="transmembrane region" description="Helical" evidence="7">
    <location>
        <begin position="30"/>
        <end position="51"/>
    </location>
</feature>
<proteinExistence type="inferred from homology"/>
<keyword evidence="9" id="KW-1185">Reference proteome</keyword>
<dbReference type="RefSeq" id="WP_387989544.1">
    <property type="nucleotide sequence ID" value="NZ_JBHSGR010000014.1"/>
</dbReference>
<organism evidence="8 9">
    <name type="scientific">Geodermatophilus arenarius</name>
    <dbReference type="NCBI Taxonomy" id="1137990"/>
    <lineage>
        <taxon>Bacteria</taxon>
        <taxon>Bacillati</taxon>
        <taxon>Actinomycetota</taxon>
        <taxon>Actinomycetes</taxon>
        <taxon>Geodermatophilales</taxon>
        <taxon>Geodermatophilaceae</taxon>
        <taxon>Geodermatophilus</taxon>
    </lineage>
</organism>
<dbReference type="EMBL" id="JBHSGR010000014">
    <property type="protein sequence ID" value="MFC4694464.1"/>
    <property type="molecule type" value="Genomic_DNA"/>
</dbReference>
<evidence type="ECO:0000256" key="4">
    <source>
        <dbReference type="ARBA" id="ARBA00022692"/>
    </source>
</evidence>
<sequence>MFSLLWLLVVGLVAGLLARAIVPGRDSMGWPATILLGVAGSVVGGLLLGLLTGGLRDRGFGPAGLVGSVIGAVIVLVVHNRLAARRRMPPGASRGRL</sequence>
<dbReference type="Pfam" id="PF04226">
    <property type="entry name" value="Transgly_assoc"/>
    <property type="match status" value="1"/>
</dbReference>
<dbReference type="Proteomes" id="UP001596025">
    <property type="component" value="Unassembled WGS sequence"/>
</dbReference>
<feature type="transmembrane region" description="Helical" evidence="7">
    <location>
        <begin position="63"/>
        <end position="82"/>
    </location>
</feature>
<evidence type="ECO:0000256" key="1">
    <source>
        <dbReference type="ARBA" id="ARBA00004651"/>
    </source>
</evidence>
<dbReference type="PANTHER" id="PTHR33884:SF3">
    <property type="entry name" value="UPF0410 PROTEIN YMGE"/>
    <property type="match status" value="1"/>
</dbReference>
<comment type="similarity">
    <text evidence="2">Belongs to the UPF0410 family.</text>
</comment>
<keyword evidence="3" id="KW-1003">Cell membrane</keyword>
<dbReference type="PANTHER" id="PTHR33884">
    <property type="entry name" value="UPF0410 PROTEIN YMGE"/>
    <property type="match status" value="1"/>
</dbReference>
<reference evidence="9" key="1">
    <citation type="journal article" date="2019" name="Int. J. Syst. Evol. Microbiol.">
        <title>The Global Catalogue of Microorganisms (GCM) 10K type strain sequencing project: providing services to taxonomists for standard genome sequencing and annotation.</title>
        <authorList>
            <consortium name="The Broad Institute Genomics Platform"/>
            <consortium name="The Broad Institute Genome Sequencing Center for Infectious Disease"/>
            <person name="Wu L."/>
            <person name="Ma J."/>
        </authorList>
    </citation>
    <scope>NUCLEOTIDE SEQUENCE [LARGE SCALE GENOMIC DNA]</scope>
    <source>
        <strain evidence="9">CCUG 62763</strain>
    </source>
</reference>
<evidence type="ECO:0000313" key="9">
    <source>
        <dbReference type="Proteomes" id="UP001596025"/>
    </source>
</evidence>
<keyword evidence="6 7" id="KW-0472">Membrane</keyword>
<comment type="caution">
    <text evidence="8">The sequence shown here is derived from an EMBL/GenBank/DDBJ whole genome shotgun (WGS) entry which is preliminary data.</text>
</comment>
<evidence type="ECO:0000256" key="7">
    <source>
        <dbReference type="SAM" id="Phobius"/>
    </source>
</evidence>